<reference evidence="2" key="2">
    <citation type="journal article" date="2020" name="Microorganisms">
        <title>Osmotic Adaptation and Compatible Solute Biosynthesis of Phototrophic Bacteria as Revealed from Genome Analyses.</title>
        <authorList>
            <person name="Imhoff J.F."/>
            <person name="Rahn T."/>
            <person name="Kunzel S."/>
            <person name="Keller A."/>
            <person name="Neulinger S.C."/>
        </authorList>
    </citation>
    <scope>NUCLEOTIDE SEQUENCE</scope>
    <source>
        <strain evidence="2">DSM 9154</strain>
    </source>
</reference>
<comment type="caution">
    <text evidence="2">The sequence shown here is derived from an EMBL/GenBank/DDBJ whole genome shotgun (WGS) entry which is preliminary data.</text>
</comment>
<proteinExistence type="predicted"/>
<sequence length="179" mass="19772">MTTQKKSQAQAAQDVFKPVEDAVNAGKEQIESVVKASNEAATKQYEQVVSMAKEQAEKASSTAFKNYDEASQLNKANVDAVVQASSIAAKGVEQMNREFMTFAQQRIEANMNLAKKMFGAKTLREFFDAQTDFARQNFDTFMAESAKMTELSVKVSNEAMEPIQSQTNKTVEKVMKSAA</sequence>
<dbReference type="InterPro" id="IPR010127">
    <property type="entry name" value="Phasin_subfam-1"/>
</dbReference>
<gene>
    <name evidence="2" type="ORF">CKO21_01095</name>
</gene>
<protein>
    <recommendedName>
        <fullName evidence="1">Phasin domain-containing protein</fullName>
    </recommendedName>
</protein>
<feature type="domain" description="Phasin" evidence="1">
    <location>
        <begin position="69"/>
        <end position="166"/>
    </location>
</feature>
<organism evidence="2 3">
    <name type="scientific">Rhodovibrio salinarum</name>
    <dbReference type="NCBI Taxonomy" id="1087"/>
    <lineage>
        <taxon>Bacteria</taxon>
        <taxon>Pseudomonadati</taxon>
        <taxon>Pseudomonadota</taxon>
        <taxon>Alphaproteobacteria</taxon>
        <taxon>Rhodospirillales</taxon>
        <taxon>Rhodovibrionaceae</taxon>
        <taxon>Rhodovibrio</taxon>
    </lineage>
</organism>
<dbReference type="AlphaFoldDB" id="A0A934QEY4"/>
<dbReference type="Proteomes" id="UP000778970">
    <property type="component" value="Unassembled WGS sequence"/>
</dbReference>
<evidence type="ECO:0000313" key="2">
    <source>
        <dbReference type="EMBL" id="MBK1695841.1"/>
    </source>
</evidence>
<dbReference type="NCBIfam" id="TIGR01841">
    <property type="entry name" value="phasin"/>
    <property type="match status" value="1"/>
</dbReference>
<evidence type="ECO:0000313" key="3">
    <source>
        <dbReference type="Proteomes" id="UP000778970"/>
    </source>
</evidence>
<accession>A0A934QEY4</accession>
<evidence type="ECO:0000259" key="1">
    <source>
        <dbReference type="Pfam" id="PF09361"/>
    </source>
</evidence>
<dbReference type="Pfam" id="PF09361">
    <property type="entry name" value="Phasin_2"/>
    <property type="match status" value="1"/>
</dbReference>
<name>A0A934QEY4_9PROT</name>
<dbReference type="EMBL" id="NRRE01000007">
    <property type="protein sequence ID" value="MBK1695841.1"/>
    <property type="molecule type" value="Genomic_DNA"/>
</dbReference>
<dbReference type="RefSeq" id="WP_027288182.1">
    <property type="nucleotide sequence ID" value="NZ_NRRE01000007.1"/>
</dbReference>
<reference evidence="2" key="1">
    <citation type="submission" date="2017-08" db="EMBL/GenBank/DDBJ databases">
        <authorList>
            <person name="Imhoff J.F."/>
            <person name="Rahn T."/>
            <person name="Kuenzel S."/>
            <person name="Neulinger S.C."/>
        </authorList>
    </citation>
    <scope>NUCLEOTIDE SEQUENCE</scope>
    <source>
        <strain evidence="2">DSM 9154</strain>
    </source>
</reference>
<keyword evidence="3" id="KW-1185">Reference proteome</keyword>
<dbReference type="InterPro" id="IPR018968">
    <property type="entry name" value="Phasin"/>
</dbReference>